<reference evidence="1" key="1">
    <citation type="journal article" date="2012" name="Proc. Natl. Acad. Sci. U.S.A.">
        <title>Antigenic diversity is generated by distinct evolutionary mechanisms in African trypanosome species.</title>
        <authorList>
            <person name="Jackson A.P."/>
            <person name="Berry A."/>
            <person name="Aslett M."/>
            <person name="Allison H.C."/>
            <person name="Burton P."/>
            <person name="Vavrova-Anderson J."/>
            <person name="Brown R."/>
            <person name="Browne H."/>
            <person name="Corton N."/>
            <person name="Hauser H."/>
            <person name="Gamble J."/>
            <person name="Gilderthorp R."/>
            <person name="Marcello L."/>
            <person name="McQuillan J."/>
            <person name="Otto T.D."/>
            <person name="Quail M.A."/>
            <person name="Sanders M.J."/>
            <person name="van Tonder A."/>
            <person name="Ginger M.L."/>
            <person name="Field M.C."/>
            <person name="Barry J.D."/>
            <person name="Hertz-Fowler C."/>
            <person name="Berriman M."/>
        </authorList>
    </citation>
    <scope>NUCLEOTIDE SEQUENCE</scope>
    <source>
        <strain evidence="1">Y486</strain>
    </source>
</reference>
<accession>G0U641</accession>
<gene>
    <name evidence="1" type="ORF">TVY486_1003960</name>
</gene>
<evidence type="ECO:0000313" key="1">
    <source>
        <dbReference type="EMBL" id="CCC51343.1"/>
    </source>
</evidence>
<sequence length="139" mass="15189">MGLHQWQYENCLAGVRQGVGPLWYTRNAHHCKPGTTVFIATSVVTMALKGGAVLTSTDAEAGRKEKKSTVAWKHLKTQARGGGVPLWAGAFVRVRSIQYQQLRRPLLLGALLLFPPGFFGNKAGHYPTSPHPLRIGTQT</sequence>
<proteinExistence type="predicted"/>
<dbReference type="AlphaFoldDB" id="G0U641"/>
<organism evidence="1">
    <name type="scientific">Trypanosoma vivax (strain Y486)</name>
    <dbReference type="NCBI Taxonomy" id="1055687"/>
    <lineage>
        <taxon>Eukaryota</taxon>
        <taxon>Discoba</taxon>
        <taxon>Euglenozoa</taxon>
        <taxon>Kinetoplastea</taxon>
        <taxon>Metakinetoplastina</taxon>
        <taxon>Trypanosomatida</taxon>
        <taxon>Trypanosomatidae</taxon>
        <taxon>Trypanosoma</taxon>
        <taxon>Duttonella</taxon>
    </lineage>
</organism>
<name>G0U641_TRYVY</name>
<protein>
    <submittedName>
        <fullName evidence="1">Uncharacterized protein</fullName>
    </submittedName>
</protein>
<dbReference type="EMBL" id="HE573026">
    <property type="protein sequence ID" value="CCC51343.1"/>
    <property type="molecule type" value="Genomic_DNA"/>
</dbReference>